<dbReference type="GO" id="GO:0007264">
    <property type="term" value="P:small GTPase-mediated signal transduction"/>
    <property type="evidence" value="ECO:0007669"/>
    <property type="project" value="InterPro"/>
</dbReference>
<evidence type="ECO:0000313" key="10">
    <source>
        <dbReference type="EMBL" id="OLY84826.1"/>
    </source>
</evidence>
<evidence type="ECO:0000256" key="4">
    <source>
        <dbReference type="ARBA" id="ARBA00022481"/>
    </source>
</evidence>
<dbReference type="AlphaFoldDB" id="A0A1R0H6S6"/>
<evidence type="ECO:0000256" key="8">
    <source>
        <dbReference type="ARBA" id="ARBA00023288"/>
    </source>
</evidence>
<keyword evidence="8" id="KW-0449">Lipoprotein</keyword>
<evidence type="ECO:0000256" key="7">
    <source>
        <dbReference type="ARBA" id="ARBA00023136"/>
    </source>
</evidence>
<dbReference type="PROSITE" id="PS51419">
    <property type="entry name" value="RAB"/>
    <property type="match status" value="1"/>
</dbReference>
<evidence type="ECO:0000256" key="1">
    <source>
        <dbReference type="ARBA" id="ARBA00004342"/>
    </source>
</evidence>
<comment type="subcellular location">
    <subcellularLocation>
        <location evidence="1">Cell membrane</location>
        <topology evidence="1">Lipid-anchor</topology>
        <orientation evidence="1">Cytoplasmic side</orientation>
    </subcellularLocation>
</comment>
<evidence type="ECO:0000313" key="11">
    <source>
        <dbReference type="Proteomes" id="UP000187455"/>
    </source>
</evidence>
<dbReference type="InterPro" id="IPR027417">
    <property type="entry name" value="P-loop_NTPase"/>
</dbReference>
<evidence type="ECO:0000256" key="3">
    <source>
        <dbReference type="ARBA" id="ARBA00022475"/>
    </source>
</evidence>
<dbReference type="SMART" id="SM00175">
    <property type="entry name" value="RAB"/>
    <property type="match status" value="1"/>
</dbReference>
<evidence type="ECO:0000256" key="2">
    <source>
        <dbReference type="ARBA" id="ARBA00010142"/>
    </source>
</evidence>
<keyword evidence="6" id="KW-0342">GTP-binding</keyword>
<dbReference type="SMART" id="SM00174">
    <property type="entry name" value="RHO"/>
    <property type="match status" value="1"/>
</dbReference>
<reference evidence="10 11" key="1">
    <citation type="journal article" date="2016" name="Mol. Biol. Evol.">
        <title>Genome-Wide Survey of Gut Fungi (Harpellales) Reveals the First Horizontally Transferred Ubiquitin Gene from a Mosquito Host.</title>
        <authorList>
            <person name="Wang Y."/>
            <person name="White M.M."/>
            <person name="Kvist S."/>
            <person name="Moncalvo J.M."/>
        </authorList>
    </citation>
    <scope>NUCLEOTIDE SEQUENCE [LARGE SCALE GENOMIC DNA]</scope>
    <source>
        <strain evidence="10 11">ALG-7-W6</strain>
    </source>
</reference>
<dbReference type="Gene3D" id="3.40.50.300">
    <property type="entry name" value="P-loop containing nucleotide triphosphate hydrolases"/>
    <property type="match status" value="1"/>
</dbReference>
<keyword evidence="5" id="KW-0547">Nucleotide-binding</keyword>
<keyword evidence="9" id="KW-0636">Prenylation</keyword>
<dbReference type="FunFam" id="3.40.50.300:FF:000983">
    <property type="entry name" value="Rho family GTPase"/>
    <property type="match status" value="1"/>
</dbReference>
<evidence type="ECO:0000256" key="6">
    <source>
        <dbReference type="ARBA" id="ARBA00023134"/>
    </source>
</evidence>
<protein>
    <submittedName>
        <fullName evidence="10">GTP-binding protein RHO1</fullName>
    </submittedName>
</protein>
<dbReference type="GO" id="GO:0005886">
    <property type="term" value="C:plasma membrane"/>
    <property type="evidence" value="ECO:0007669"/>
    <property type="project" value="UniProtKB-SubCell"/>
</dbReference>
<dbReference type="GO" id="GO:0005525">
    <property type="term" value="F:GTP binding"/>
    <property type="evidence" value="ECO:0007669"/>
    <property type="project" value="UniProtKB-KW"/>
</dbReference>
<dbReference type="Proteomes" id="UP000187455">
    <property type="component" value="Unassembled WGS sequence"/>
</dbReference>
<dbReference type="PROSITE" id="PS51420">
    <property type="entry name" value="RHO"/>
    <property type="match status" value="1"/>
</dbReference>
<organism evidence="10 11">
    <name type="scientific">Smittium mucronatum</name>
    <dbReference type="NCBI Taxonomy" id="133383"/>
    <lineage>
        <taxon>Eukaryota</taxon>
        <taxon>Fungi</taxon>
        <taxon>Fungi incertae sedis</taxon>
        <taxon>Zoopagomycota</taxon>
        <taxon>Kickxellomycotina</taxon>
        <taxon>Harpellomycetes</taxon>
        <taxon>Harpellales</taxon>
        <taxon>Legeriomycetaceae</taxon>
        <taxon>Smittium</taxon>
    </lineage>
</organism>
<evidence type="ECO:0000256" key="5">
    <source>
        <dbReference type="ARBA" id="ARBA00022741"/>
    </source>
</evidence>
<name>A0A1R0H6S6_9FUNG</name>
<dbReference type="EMBL" id="LSSL01000340">
    <property type="protein sequence ID" value="OLY84826.1"/>
    <property type="molecule type" value="Genomic_DNA"/>
</dbReference>
<dbReference type="InterPro" id="IPR003578">
    <property type="entry name" value="Small_GTPase_Rho"/>
</dbReference>
<keyword evidence="11" id="KW-1185">Reference proteome</keyword>
<dbReference type="InterPro" id="IPR005225">
    <property type="entry name" value="Small_GTP-bd"/>
</dbReference>
<dbReference type="SMART" id="SM00173">
    <property type="entry name" value="RAS"/>
    <property type="match status" value="1"/>
</dbReference>
<dbReference type="GO" id="GO:0003924">
    <property type="term" value="F:GTPase activity"/>
    <property type="evidence" value="ECO:0007669"/>
    <property type="project" value="InterPro"/>
</dbReference>
<comment type="similarity">
    <text evidence="2">Belongs to the small GTPase superfamily. Rho family.</text>
</comment>
<dbReference type="OrthoDB" id="8830751at2759"/>
<keyword evidence="7" id="KW-0472">Membrane</keyword>
<dbReference type="STRING" id="133383.A0A1R0H6S6"/>
<sequence length="204" mass="22796">MPNEDRFGVTRRKVVIVGDGACGKTCLLLVFREGEFPVSYEYIPTVFENWVADMKVDGKTIELELWDTAGQEDYDRLRYLSYPDTNAVLICFSVDSPDSLENVEEKWINEVLHYAPGVPIILVALKTDLRTDQQTIDYLARYNQSPTTTAMGRAVADRIGARLYLECSSKLKIGVAEVFDHAARISLNRGSNPESSSSGCCTIL</sequence>
<keyword evidence="3" id="KW-1003">Cell membrane</keyword>
<evidence type="ECO:0000256" key="9">
    <source>
        <dbReference type="ARBA" id="ARBA00023289"/>
    </source>
</evidence>
<dbReference type="Pfam" id="PF00071">
    <property type="entry name" value="Ras"/>
    <property type="match status" value="1"/>
</dbReference>
<gene>
    <name evidence="10" type="ORF">AYI68_g1000</name>
</gene>
<dbReference type="InterPro" id="IPR001806">
    <property type="entry name" value="Small_GTPase"/>
</dbReference>
<dbReference type="NCBIfam" id="TIGR00231">
    <property type="entry name" value="small_GTP"/>
    <property type="match status" value="1"/>
</dbReference>
<dbReference type="PROSITE" id="PS51421">
    <property type="entry name" value="RAS"/>
    <property type="match status" value="1"/>
</dbReference>
<proteinExistence type="inferred from homology"/>
<dbReference type="PANTHER" id="PTHR24072">
    <property type="entry name" value="RHO FAMILY GTPASE"/>
    <property type="match status" value="1"/>
</dbReference>
<dbReference type="SUPFAM" id="SSF52540">
    <property type="entry name" value="P-loop containing nucleoside triphosphate hydrolases"/>
    <property type="match status" value="1"/>
</dbReference>
<dbReference type="PRINTS" id="PR00449">
    <property type="entry name" value="RASTRNSFRMNG"/>
</dbReference>
<comment type="caution">
    <text evidence="10">The sequence shown here is derived from an EMBL/GenBank/DDBJ whole genome shotgun (WGS) entry which is preliminary data.</text>
</comment>
<accession>A0A1R0H6S6</accession>
<keyword evidence="4" id="KW-0488">Methylation</keyword>